<evidence type="ECO:0000313" key="2">
    <source>
        <dbReference type="Proteomes" id="UP000829398"/>
    </source>
</evidence>
<dbReference type="EMBL" id="CM039177">
    <property type="protein sequence ID" value="KAH9694498.1"/>
    <property type="molecule type" value="Genomic_DNA"/>
</dbReference>
<sequence>MDEDISRWVIEFLLRNSPSDQLINRILAIIPISNNNNFRLKKTLLLRSIQSQLSSDGDASLSKTILENLKAVRDLDEKEGIAITRSMEAAIRDAAENTQNDDALHQVVKTYLEEAWASMGPTFLELAAAGGRGRAHVETEDKEKGKGIRKENVQPKRKHVASHRRARGPVRIIDNEDLSSDEPCSQYDTLPTPEVNKVQEALKSSSLELQAIVTDPLPDALRQAEAVVSGMARANQIPEPSVGRETNVDKPVLNPSVDAHLEPLQANQGNRKDESCSHQSNVPKSSLMERNSTAHAYEWDDSIDEEPSNQGNRFHLPSPKRKAVSPLKNHDVTKLARRRKKKKWSLEEEDALRKGVEQFGKGNWKLILKSNPGAFDERTEVDLKDKWRNMTRFLGAYSCADWETKGVAGHEFLNLHCLELLFPLMFAKILDPSQCEAICKFHGYSLGKEAFFNSMLSAKKLMKMATKWQRQLKLEEKRTLLQRSKSFINSNTSPAVADKDHFVACAMDNRRLVIPVPYLYSDIFRELLRMSEEEFGLPKDGLIMFPCDSFFLEYVVSTSCRSLSSSLHQGLWNKHVLVSN</sequence>
<name>A0ACB8IBX6_CITSI</name>
<evidence type="ECO:0000313" key="1">
    <source>
        <dbReference type="EMBL" id="KAH9694498.1"/>
    </source>
</evidence>
<protein>
    <submittedName>
        <fullName evidence="1">HTH myb-type domain-containing protein</fullName>
    </submittedName>
</protein>
<dbReference type="Proteomes" id="UP000829398">
    <property type="component" value="Chromosome 8"/>
</dbReference>
<gene>
    <name evidence="1" type="ORF">KPL71_022443</name>
</gene>
<organism evidence="1 2">
    <name type="scientific">Citrus sinensis</name>
    <name type="common">Sweet orange</name>
    <name type="synonym">Citrus aurantium var. sinensis</name>
    <dbReference type="NCBI Taxonomy" id="2711"/>
    <lineage>
        <taxon>Eukaryota</taxon>
        <taxon>Viridiplantae</taxon>
        <taxon>Streptophyta</taxon>
        <taxon>Embryophyta</taxon>
        <taxon>Tracheophyta</taxon>
        <taxon>Spermatophyta</taxon>
        <taxon>Magnoliopsida</taxon>
        <taxon>eudicotyledons</taxon>
        <taxon>Gunneridae</taxon>
        <taxon>Pentapetalae</taxon>
        <taxon>rosids</taxon>
        <taxon>malvids</taxon>
        <taxon>Sapindales</taxon>
        <taxon>Rutaceae</taxon>
        <taxon>Aurantioideae</taxon>
        <taxon>Citrus</taxon>
    </lineage>
</organism>
<keyword evidence="2" id="KW-1185">Reference proteome</keyword>
<reference evidence="2" key="1">
    <citation type="journal article" date="2023" name="Hortic. Res.">
        <title>A chromosome-level phased genome enabling allele-level studies in sweet orange: a case study on citrus Huanglongbing tolerance.</title>
        <authorList>
            <person name="Wu B."/>
            <person name="Yu Q."/>
            <person name="Deng Z."/>
            <person name="Duan Y."/>
            <person name="Luo F."/>
            <person name="Gmitter F. Jr."/>
        </authorList>
    </citation>
    <scope>NUCLEOTIDE SEQUENCE [LARGE SCALE GENOMIC DNA]</scope>
    <source>
        <strain evidence="2">cv. Valencia</strain>
    </source>
</reference>
<accession>A0ACB8IBX6</accession>
<comment type="caution">
    <text evidence="1">The sequence shown here is derived from an EMBL/GenBank/DDBJ whole genome shotgun (WGS) entry which is preliminary data.</text>
</comment>
<proteinExistence type="predicted"/>